<dbReference type="EMBL" id="LAZR01026260">
    <property type="protein sequence ID" value="KKL69292.1"/>
    <property type="molecule type" value="Genomic_DNA"/>
</dbReference>
<organism evidence="1">
    <name type="scientific">marine sediment metagenome</name>
    <dbReference type="NCBI Taxonomy" id="412755"/>
    <lineage>
        <taxon>unclassified sequences</taxon>
        <taxon>metagenomes</taxon>
        <taxon>ecological metagenomes</taxon>
    </lineage>
</organism>
<evidence type="ECO:0000313" key="1">
    <source>
        <dbReference type="EMBL" id="KKL69292.1"/>
    </source>
</evidence>
<gene>
    <name evidence="1" type="ORF">LCGC14_2116440</name>
</gene>
<protein>
    <submittedName>
        <fullName evidence="1">Uncharacterized protein</fullName>
    </submittedName>
</protein>
<proteinExistence type="predicted"/>
<accession>A0A0F9H1X0</accession>
<sequence length="109" mass="12021">MSMGTGRRIFDGVVSTPEGCPRKLSDCQPLSRIASAGHESFMCCGETSEEQRTVPEDQFRLCLLSTHKTGVDLLANLDERDVIDTASVLLGALSYNILDKPSWKMKKND</sequence>
<name>A0A0F9H1X0_9ZZZZ</name>
<dbReference type="AlphaFoldDB" id="A0A0F9H1X0"/>
<comment type="caution">
    <text evidence="1">The sequence shown here is derived from an EMBL/GenBank/DDBJ whole genome shotgun (WGS) entry which is preliminary data.</text>
</comment>
<reference evidence="1" key="1">
    <citation type="journal article" date="2015" name="Nature">
        <title>Complex archaea that bridge the gap between prokaryotes and eukaryotes.</title>
        <authorList>
            <person name="Spang A."/>
            <person name="Saw J.H."/>
            <person name="Jorgensen S.L."/>
            <person name="Zaremba-Niedzwiedzka K."/>
            <person name="Martijn J."/>
            <person name="Lind A.E."/>
            <person name="van Eijk R."/>
            <person name="Schleper C."/>
            <person name="Guy L."/>
            <person name="Ettema T.J."/>
        </authorList>
    </citation>
    <scope>NUCLEOTIDE SEQUENCE</scope>
</reference>